<dbReference type="FunFam" id="3.10.105.10:FF:000003">
    <property type="entry name" value="Glutathione ABC transporter substrate-binding protein GsiB"/>
    <property type="match status" value="1"/>
</dbReference>
<dbReference type="GO" id="GO:0030288">
    <property type="term" value="C:outer membrane-bounded periplasmic space"/>
    <property type="evidence" value="ECO:0007669"/>
    <property type="project" value="TreeGrafter"/>
</dbReference>
<feature type="chain" id="PRO_5043554441" description="Glutathione-binding protein GsiB" evidence="8">
    <location>
        <begin position="24"/>
        <end position="510"/>
    </location>
</feature>
<dbReference type="PANTHER" id="PTHR30290">
    <property type="entry name" value="PERIPLASMIC BINDING COMPONENT OF ABC TRANSPORTER"/>
    <property type="match status" value="1"/>
</dbReference>
<evidence type="ECO:0000256" key="6">
    <source>
        <dbReference type="ARBA" id="ARBA00022729"/>
    </source>
</evidence>
<keyword evidence="7" id="KW-0574">Periplasm</keyword>
<dbReference type="PANTHER" id="PTHR30290:SF32">
    <property type="entry name" value="GLUTATHIONE-BINDING PROTEIN GSIB"/>
    <property type="match status" value="1"/>
</dbReference>
<organism evidence="10 11">
    <name type="scientific">Comamonas koreensis</name>
    <dbReference type="NCBI Taxonomy" id="160825"/>
    <lineage>
        <taxon>Bacteria</taxon>
        <taxon>Pseudomonadati</taxon>
        <taxon>Pseudomonadota</taxon>
        <taxon>Betaproteobacteria</taxon>
        <taxon>Burkholderiales</taxon>
        <taxon>Comamonadaceae</taxon>
        <taxon>Comamonas</taxon>
    </lineage>
</organism>
<dbReference type="NCBIfam" id="NF011942">
    <property type="entry name" value="PRK15413.1"/>
    <property type="match status" value="1"/>
</dbReference>
<evidence type="ECO:0000256" key="5">
    <source>
        <dbReference type="ARBA" id="ARBA00022448"/>
    </source>
</evidence>
<evidence type="ECO:0000256" key="8">
    <source>
        <dbReference type="SAM" id="SignalP"/>
    </source>
</evidence>
<name>A0AAW4XVB9_9BURK</name>
<dbReference type="InterPro" id="IPR030678">
    <property type="entry name" value="Peptide/Ni-bd"/>
</dbReference>
<dbReference type="PIRSF" id="PIRSF002741">
    <property type="entry name" value="MppA"/>
    <property type="match status" value="1"/>
</dbReference>
<dbReference type="Proteomes" id="UP001199260">
    <property type="component" value="Unassembled WGS sequence"/>
</dbReference>
<gene>
    <name evidence="10" type="primary">gsiB</name>
    <name evidence="10" type="ORF">LPW39_07645</name>
</gene>
<dbReference type="EMBL" id="JAJNCT010000007">
    <property type="protein sequence ID" value="MCD2165003.1"/>
    <property type="molecule type" value="Genomic_DNA"/>
</dbReference>
<dbReference type="GO" id="GO:1904680">
    <property type="term" value="F:peptide transmembrane transporter activity"/>
    <property type="evidence" value="ECO:0007669"/>
    <property type="project" value="TreeGrafter"/>
</dbReference>
<dbReference type="Gene3D" id="3.10.105.10">
    <property type="entry name" value="Dipeptide-binding Protein, Domain 3"/>
    <property type="match status" value="1"/>
</dbReference>
<feature type="domain" description="Solute-binding protein family 5" evidence="9">
    <location>
        <begin position="67"/>
        <end position="424"/>
    </location>
</feature>
<accession>A0AAW4XVB9</accession>
<evidence type="ECO:0000256" key="4">
    <source>
        <dbReference type="ARBA" id="ARBA00017393"/>
    </source>
</evidence>
<dbReference type="GO" id="GO:0043190">
    <property type="term" value="C:ATP-binding cassette (ABC) transporter complex"/>
    <property type="evidence" value="ECO:0007669"/>
    <property type="project" value="InterPro"/>
</dbReference>
<dbReference type="GO" id="GO:0042938">
    <property type="term" value="P:dipeptide transport"/>
    <property type="evidence" value="ECO:0007669"/>
    <property type="project" value="TreeGrafter"/>
</dbReference>
<evidence type="ECO:0000313" key="11">
    <source>
        <dbReference type="Proteomes" id="UP001199260"/>
    </source>
</evidence>
<dbReference type="InterPro" id="IPR039424">
    <property type="entry name" value="SBP_5"/>
</dbReference>
<dbReference type="InterPro" id="IPR000914">
    <property type="entry name" value="SBP_5_dom"/>
</dbReference>
<comment type="subcellular location">
    <subcellularLocation>
        <location evidence="2">Periplasm</location>
    </subcellularLocation>
</comment>
<dbReference type="SUPFAM" id="SSF53850">
    <property type="entry name" value="Periplasmic binding protein-like II"/>
    <property type="match status" value="1"/>
</dbReference>
<dbReference type="CDD" id="cd08499">
    <property type="entry name" value="PBP2_Ylib_like"/>
    <property type="match status" value="1"/>
</dbReference>
<keyword evidence="6 8" id="KW-0732">Signal</keyword>
<sequence>MQRRLTSIAAAMLMAGSALPAFAAKDVTVAVYSSFTTTDPYDANDTVSQAMAKSFYEGLYSFDKDMKMIPVLATGYDVSKDGLVYTFKLRSGVKFHDGTPFNAEAVKANFDRVTNPDNKLKRYNLYKNIAKTEAVDEHTVKFTLKEQFAPFVNSLAHPSGVIISPAALKQYGKDIAQHPVGTGPFKFVEWKPSDYVKVSKFDGYWQQGLPKVDSITWRPVVDNNTRSSMMQTGEAQFAFSVPPEAVENLKKNANLDIVVAPSIIARYISLNTTQKPFDNPKVREALNYAINKEALAKVAFAGYAIPSEGVLPKGVEFATKLGPWPYDPAKAKALLKEAGYPNGFESTLWSAYNHSTAQKVIQFAQQQLAQVGVKVTVRALEAGQRVAEVESVQDPAKAAVRMYYVGWSSSTGEADWAMRPLLAGESQPPRGFNTAYYNNAEVNADIAKALVTTDAAERGKIYADAQQKIWKDAPWIFLNTEQLVSAKSKKLTGFYVIPDGNFNFTDVDLK</sequence>
<dbReference type="AlphaFoldDB" id="A0AAW4XVB9"/>
<keyword evidence="11" id="KW-1185">Reference proteome</keyword>
<dbReference type="Pfam" id="PF00496">
    <property type="entry name" value="SBP_bac_5"/>
    <property type="match status" value="1"/>
</dbReference>
<comment type="caution">
    <text evidence="10">The sequence shown here is derived from an EMBL/GenBank/DDBJ whole genome shotgun (WGS) entry which is preliminary data.</text>
</comment>
<reference evidence="10 11" key="1">
    <citation type="submission" date="2021-11" db="EMBL/GenBank/DDBJ databases">
        <title>Genome sequence.</title>
        <authorList>
            <person name="Sun Q."/>
        </authorList>
    </citation>
    <scope>NUCLEOTIDE SEQUENCE [LARGE SCALE GENOMIC DNA]</scope>
    <source>
        <strain evidence="10 11">KCTC 12005</strain>
    </source>
</reference>
<comment type="similarity">
    <text evidence="3">Belongs to the bacterial solute-binding protein 5 family.</text>
</comment>
<evidence type="ECO:0000256" key="2">
    <source>
        <dbReference type="ARBA" id="ARBA00004418"/>
    </source>
</evidence>
<evidence type="ECO:0000259" key="9">
    <source>
        <dbReference type="Pfam" id="PF00496"/>
    </source>
</evidence>
<evidence type="ECO:0000256" key="3">
    <source>
        <dbReference type="ARBA" id="ARBA00005695"/>
    </source>
</evidence>
<feature type="signal peptide" evidence="8">
    <location>
        <begin position="1"/>
        <end position="23"/>
    </location>
</feature>
<dbReference type="Gene3D" id="3.40.190.10">
    <property type="entry name" value="Periplasmic binding protein-like II"/>
    <property type="match status" value="1"/>
</dbReference>
<dbReference type="Gene3D" id="3.90.76.10">
    <property type="entry name" value="Dipeptide-binding Protein, Domain 1"/>
    <property type="match status" value="1"/>
</dbReference>
<evidence type="ECO:0000256" key="7">
    <source>
        <dbReference type="ARBA" id="ARBA00022764"/>
    </source>
</evidence>
<evidence type="ECO:0000313" key="10">
    <source>
        <dbReference type="EMBL" id="MCD2165003.1"/>
    </source>
</evidence>
<evidence type="ECO:0000256" key="1">
    <source>
        <dbReference type="ARBA" id="ARBA00003489"/>
    </source>
</evidence>
<dbReference type="RefSeq" id="WP_230773123.1">
    <property type="nucleotide sequence ID" value="NZ_JAJNCT010000007.1"/>
</dbReference>
<proteinExistence type="inferred from homology"/>
<protein>
    <recommendedName>
        <fullName evidence="4">Glutathione-binding protein GsiB</fullName>
    </recommendedName>
</protein>
<keyword evidence="5" id="KW-0813">Transport</keyword>
<comment type="function">
    <text evidence="1">Part of the ABC transporter complex GsiABCD involved in glutathione import. Binds glutathione.</text>
</comment>